<dbReference type="InterPro" id="IPR050657">
    <property type="entry name" value="Ankyrin_repeat_domain"/>
</dbReference>
<evidence type="ECO:0000256" key="1">
    <source>
        <dbReference type="PROSITE-ProRule" id="PRU00023"/>
    </source>
</evidence>
<gene>
    <name evidence="3" type="ORF">DUI87_12957</name>
</gene>
<dbReference type="SUPFAM" id="SSF48403">
    <property type="entry name" value="Ankyrin repeat"/>
    <property type="match status" value="1"/>
</dbReference>
<keyword evidence="4" id="KW-1185">Reference proteome</keyword>
<keyword evidence="1" id="KW-0040">ANK repeat</keyword>
<dbReference type="AlphaFoldDB" id="A0A3M0KAL0"/>
<evidence type="ECO:0000313" key="3">
    <source>
        <dbReference type="EMBL" id="RMC10158.1"/>
    </source>
</evidence>
<accession>A0A3M0KAL0</accession>
<dbReference type="Proteomes" id="UP000269221">
    <property type="component" value="Unassembled WGS sequence"/>
</dbReference>
<evidence type="ECO:0000313" key="4">
    <source>
        <dbReference type="Proteomes" id="UP000269221"/>
    </source>
</evidence>
<feature type="repeat" description="ANK" evidence="1">
    <location>
        <begin position="66"/>
        <end position="98"/>
    </location>
</feature>
<dbReference type="Pfam" id="PF12796">
    <property type="entry name" value="Ank_2"/>
    <property type="match status" value="1"/>
</dbReference>
<reference evidence="3 4" key="1">
    <citation type="submission" date="2018-07" db="EMBL/GenBank/DDBJ databases">
        <title>A high quality draft genome assembly of the barn swallow (H. rustica rustica).</title>
        <authorList>
            <person name="Formenti G."/>
            <person name="Chiara M."/>
            <person name="Poveda L."/>
            <person name="Francoijs K.-J."/>
            <person name="Bonisoli-Alquati A."/>
            <person name="Canova L."/>
            <person name="Gianfranceschi L."/>
            <person name="Horner D.S."/>
            <person name="Saino N."/>
        </authorList>
    </citation>
    <scope>NUCLEOTIDE SEQUENCE [LARGE SCALE GENOMIC DNA]</scope>
    <source>
        <strain evidence="3">Chelidonia</strain>
        <tissue evidence="3">Blood</tissue>
    </source>
</reference>
<dbReference type="STRING" id="333673.A0A3M0KAL0"/>
<protein>
    <submittedName>
        <fullName evidence="3">Uncharacterized protein</fullName>
    </submittedName>
</protein>
<dbReference type="PANTHER" id="PTHR24147">
    <property type="entry name" value="ANKYRIN REPEAT DOMAIN 36-RELATED"/>
    <property type="match status" value="1"/>
</dbReference>
<keyword evidence="2" id="KW-0175">Coiled coil</keyword>
<dbReference type="PROSITE" id="PS50088">
    <property type="entry name" value="ANK_REPEAT"/>
    <property type="match status" value="1"/>
</dbReference>
<organism evidence="3 4">
    <name type="scientific">Hirundo rustica rustica</name>
    <dbReference type="NCBI Taxonomy" id="333673"/>
    <lineage>
        <taxon>Eukaryota</taxon>
        <taxon>Metazoa</taxon>
        <taxon>Chordata</taxon>
        <taxon>Craniata</taxon>
        <taxon>Vertebrata</taxon>
        <taxon>Euteleostomi</taxon>
        <taxon>Archelosauria</taxon>
        <taxon>Archosauria</taxon>
        <taxon>Dinosauria</taxon>
        <taxon>Saurischia</taxon>
        <taxon>Theropoda</taxon>
        <taxon>Coelurosauria</taxon>
        <taxon>Aves</taxon>
        <taxon>Neognathae</taxon>
        <taxon>Neoaves</taxon>
        <taxon>Telluraves</taxon>
        <taxon>Australaves</taxon>
        <taxon>Passeriformes</taxon>
        <taxon>Sylvioidea</taxon>
        <taxon>Hirundinidae</taxon>
        <taxon>Hirundo</taxon>
    </lineage>
</organism>
<dbReference type="EMBL" id="QRBI01000112">
    <property type="protein sequence ID" value="RMC10158.1"/>
    <property type="molecule type" value="Genomic_DNA"/>
</dbReference>
<sequence length="311" mass="34735">MRTSMHLASANGHADVVRHLPGENCQWNLADDLKRTSLIKAVQCQQEEHAAVLLEHGANPYLTDADSNIALHPAVLSGNNAVAGLLLEHNASSDAQNQGEYTPLNLAVSKQHEAMLECLLKRPADKHTAEQCERTACAVTTSHNTDVEEDNLRLHEELERVEMELQKVEEKYLNSKHCVQNLMAALDTKERETTASALKLQDQLSVYLETVKHLEEHVQRLVFEMTRLEAPVQQQNNIIEAVQRDLEVTTTLYNQMFYVNHSSPAPVPVNPPSLLLVTLSVTSRPFPGFWKDPGEASSDRLVPRESPPPLL</sequence>
<proteinExistence type="predicted"/>
<name>A0A3M0KAL0_HIRRU</name>
<feature type="coiled-coil region" evidence="2">
    <location>
        <begin position="144"/>
        <end position="171"/>
    </location>
</feature>
<comment type="caution">
    <text evidence="3">The sequence shown here is derived from an EMBL/GenBank/DDBJ whole genome shotgun (WGS) entry which is preliminary data.</text>
</comment>
<dbReference type="Gene3D" id="1.25.40.20">
    <property type="entry name" value="Ankyrin repeat-containing domain"/>
    <property type="match status" value="1"/>
</dbReference>
<dbReference type="PANTHER" id="PTHR24147:SF53">
    <property type="entry name" value="ANKYRIN REPEAT DOMAIN 26"/>
    <property type="match status" value="1"/>
</dbReference>
<dbReference type="InterPro" id="IPR002110">
    <property type="entry name" value="Ankyrin_rpt"/>
</dbReference>
<evidence type="ECO:0000256" key="2">
    <source>
        <dbReference type="SAM" id="Coils"/>
    </source>
</evidence>
<dbReference type="InterPro" id="IPR036770">
    <property type="entry name" value="Ankyrin_rpt-contain_sf"/>
</dbReference>
<dbReference type="SMART" id="SM00248">
    <property type="entry name" value="ANK"/>
    <property type="match status" value="4"/>
</dbReference>
<dbReference type="OrthoDB" id="9995210at2759"/>